<dbReference type="InterPro" id="IPR045981">
    <property type="entry name" value="DUF5937"/>
</dbReference>
<reference evidence="5 6" key="1">
    <citation type="submission" date="2019-04" db="EMBL/GenBank/DDBJ databases">
        <title>Kribbella sp. NEAU-THZ 27 nov., a novel actinomycete isolated from soil.</title>
        <authorList>
            <person name="Duan L."/>
        </authorList>
    </citation>
    <scope>NUCLEOTIDE SEQUENCE [LARGE SCALE GENOMIC DNA]</scope>
    <source>
        <strain evidence="6">NEAU-THZ27</strain>
    </source>
</reference>
<dbReference type="SUPFAM" id="SSF46785">
    <property type="entry name" value="Winged helix' DNA-binding domain"/>
    <property type="match status" value="1"/>
</dbReference>
<dbReference type="AlphaFoldDB" id="A0A4U3LUI6"/>
<organism evidence="5 6">
    <name type="scientific">Kribbella jiaozuonensis</name>
    <dbReference type="NCBI Taxonomy" id="2575441"/>
    <lineage>
        <taxon>Bacteria</taxon>
        <taxon>Bacillati</taxon>
        <taxon>Actinomycetota</taxon>
        <taxon>Actinomycetes</taxon>
        <taxon>Propionibacteriales</taxon>
        <taxon>Kribbellaceae</taxon>
        <taxon>Kribbella</taxon>
    </lineage>
</organism>
<dbReference type="InterPro" id="IPR036388">
    <property type="entry name" value="WH-like_DNA-bd_sf"/>
</dbReference>
<keyword evidence="1" id="KW-0805">Transcription regulation</keyword>
<dbReference type="EMBL" id="SZPZ01000002">
    <property type="protein sequence ID" value="TKK79490.1"/>
    <property type="molecule type" value="Genomic_DNA"/>
</dbReference>
<sequence>MPMTALRFTQADALRCRFGASPLWETMSAVRVLHGAKHRPLYADWIAARQDAASKLDLRGLKAVQPRVGFTPDFLTPPPKASRAKFATEVARVRSTPLERVRSELVRSRDEQKNPGAPEIEKMLTDLAGTRERLADEIESAWETLIKPDWPLISRVLEDDIAYRGQQLTDGGLAGLFDDLHPTLIWEDDRLILTRYRFEGRDLTGQGLLLVPGVFAWPHLVIVADPAYHPTLVYPARGAARLWSDAPAPPDALARLLGRTRATLLIALDPPATTSALAAQYDLALATVAEHLSALYDAGLATRRRTGHQVHYRRTEVGQAVVDASVG</sequence>
<dbReference type="GO" id="GO:0003700">
    <property type="term" value="F:DNA-binding transcription factor activity"/>
    <property type="evidence" value="ECO:0007669"/>
    <property type="project" value="InterPro"/>
</dbReference>
<dbReference type="InterPro" id="IPR001845">
    <property type="entry name" value="HTH_ArsR_DNA-bd_dom"/>
</dbReference>
<evidence type="ECO:0000256" key="1">
    <source>
        <dbReference type="ARBA" id="ARBA00023015"/>
    </source>
</evidence>
<evidence type="ECO:0000259" key="4">
    <source>
        <dbReference type="SMART" id="SM00418"/>
    </source>
</evidence>
<keyword evidence="2" id="KW-0238">DNA-binding</keyword>
<dbReference type="InterPro" id="IPR036390">
    <property type="entry name" value="WH_DNA-bd_sf"/>
</dbReference>
<feature type="domain" description="HTH arsR-type" evidence="4">
    <location>
        <begin position="252"/>
        <end position="326"/>
    </location>
</feature>
<evidence type="ECO:0000313" key="5">
    <source>
        <dbReference type="EMBL" id="TKK79490.1"/>
    </source>
</evidence>
<protein>
    <submittedName>
        <fullName evidence="5">Winged helix-turn-helix transcriptional regulator</fullName>
    </submittedName>
</protein>
<dbReference type="PANTHER" id="PTHR43132:SF6">
    <property type="entry name" value="HTH-TYPE TRANSCRIPTIONAL REPRESSOR CZRA"/>
    <property type="match status" value="1"/>
</dbReference>
<dbReference type="Pfam" id="PF19361">
    <property type="entry name" value="DUF5937"/>
    <property type="match status" value="1"/>
</dbReference>
<evidence type="ECO:0000256" key="2">
    <source>
        <dbReference type="ARBA" id="ARBA00023125"/>
    </source>
</evidence>
<accession>A0A4U3LUI6</accession>
<dbReference type="PANTHER" id="PTHR43132">
    <property type="entry name" value="ARSENICAL RESISTANCE OPERON REPRESSOR ARSR-RELATED"/>
    <property type="match status" value="1"/>
</dbReference>
<proteinExistence type="predicted"/>
<keyword evidence="6" id="KW-1185">Reference proteome</keyword>
<dbReference type="OrthoDB" id="3460651at2"/>
<gene>
    <name evidence="5" type="ORF">FDA38_13875</name>
</gene>
<keyword evidence="3" id="KW-0804">Transcription</keyword>
<comment type="caution">
    <text evidence="5">The sequence shown here is derived from an EMBL/GenBank/DDBJ whole genome shotgun (WGS) entry which is preliminary data.</text>
</comment>
<dbReference type="CDD" id="cd00090">
    <property type="entry name" value="HTH_ARSR"/>
    <property type="match status" value="1"/>
</dbReference>
<dbReference type="SMART" id="SM00418">
    <property type="entry name" value="HTH_ARSR"/>
    <property type="match status" value="1"/>
</dbReference>
<dbReference type="InterPro" id="IPR011991">
    <property type="entry name" value="ArsR-like_HTH"/>
</dbReference>
<name>A0A4U3LUI6_9ACTN</name>
<evidence type="ECO:0000256" key="3">
    <source>
        <dbReference type="ARBA" id="ARBA00023163"/>
    </source>
</evidence>
<dbReference type="InterPro" id="IPR051011">
    <property type="entry name" value="Metal_resp_trans_reg"/>
</dbReference>
<dbReference type="Proteomes" id="UP000305836">
    <property type="component" value="Unassembled WGS sequence"/>
</dbReference>
<evidence type="ECO:0000313" key="6">
    <source>
        <dbReference type="Proteomes" id="UP000305836"/>
    </source>
</evidence>
<dbReference type="GO" id="GO:0003677">
    <property type="term" value="F:DNA binding"/>
    <property type="evidence" value="ECO:0007669"/>
    <property type="project" value="UniProtKB-KW"/>
</dbReference>
<dbReference type="Gene3D" id="1.10.10.10">
    <property type="entry name" value="Winged helix-like DNA-binding domain superfamily/Winged helix DNA-binding domain"/>
    <property type="match status" value="1"/>
</dbReference>